<proteinExistence type="predicted"/>
<accession>A0A078GHT7</accession>
<reference evidence="2 3" key="1">
    <citation type="journal article" date="2014" name="Science">
        <title>Plant genetics. Early allopolyploid evolution in the post-Neolithic Brassica napus oilseed genome.</title>
        <authorList>
            <person name="Chalhoub B."/>
            <person name="Denoeud F."/>
            <person name="Liu S."/>
            <person name="Parkin I.A."/>
            <person name="Tang H."/>
            <person name="Wang X."/>
            <person name="Chiquet J."/>
            <person name="Belcram H."/>
            <person name="Tong C."/>
            <person name="Samans B."/>
            <person name="Correa M."/>
            <person name="Da Silva C."/>
            <person name="Just J."/>
            <person name="Falentin C."/>
            <person name="Koh C.S."/>
            <person name="Le Clainche I."/>
            <person name="Bernard M."/>
            <person name="Bento P."/>
            <person name="Noel B."/>
            <person name="Labadie K."/>
            <person name="Alberti A."/>
            <person name="Charles M."/>
            <person name="Arnaud D."/>
            <person name="Guo H."/>
            <person name="Daviaud C."/>
            <person name="Alamery S."/>
            <person name="Jabbari K."/>
            <person name="Zhao M."/>
            <person name="Edger P.P."/>
            <person name="Chelaifa H."/>
            <person name="Tack D."/>
            <person name="Lassalle G."/>
            <person name="Mestiri I."/>
            <person name="Schnel N."/>
            <person name="Le Paslier M.C."/>
            <person name="Fan G."/>
            <person name="Renault V."/>
            <person name="Bayer P.E."/>
            <person name="Golicz A.A."/>
            <person name="Manoli S."/>
            <person name="Lee T.H."/>
            <person name="Thi V.H."/>
            <person name="Chalabi S."/>
            <person name="Hu Q."/>
            <person name="Fan C."/>
            <person name="Tollenaere R."/>
            <person name="Lu Y."/>
            <person name="Battail C."/>
            <person name="Shen J."/>
            <person name="Sidebottom C.H."/>
            <person name="Wang X."/>
            <person name="Canaguier A."/>
            <person name="Chauveau A."/>
            <person name="Berard A."/>
            <person name="Deniot G."/>
            <person name="Guan M."/>
            <person name="Liu Z."/>
            <person name="Sun F."/>
            <person name="Lim Y.P."/>
            <person name="Lyons E."/>
            <person name="Town C.D."/>
            <person name="Bancroft I."/>
            <person name="Wang X."/>
            <person name="Meng J."/>
            <person name="Ma J."/>
            <person name="Pires J.C."/>
            <person name="King G.J."/>
            <person name="Brunel D."/>
            <person name="Delourme R."/>
            <person name="Renard M."/>
            <person name="Aury J.M."/>
            <person name="Adams K.L."/>
            <person name="Batley J."/>
            <person name="Snowdon R.J."/>
            <person name="Tost J."/>
            <person name="Edwards D."/>
            <person name="Zhou Y."/>
            <person name="Hua W."/>
            <person name="Sharpe A.G."/>
            <person name="Paterson A.H."/>
            <person name="Guan C."/>
            <person name="Wincker P."/>
        </authorList>
    </citation>
    <scope>NUCLEOTIDE SEQUENCE [LARGE SCALE GENOMIC DNA]</scope>
    <source>
        <strain evidence="3">cv. Darmor-bzh</strain>
    </source>
</reference>
<dbReference type="EMBL" id="LK032165">
    <property type="protein sequence ID" value="CDY24869.1"/>
    <property type="molecule type" value="Genomic_DNA"/>
</dbReference>
<dbReference type="AlphaFoldDB" id="A0A078GHT7"/>
<reference evidence="1" key="3">
    <citation type="submission" date="2021-01" db="EMBL/GenBank/DDBJ databases">
        <authorList>
            <consortium name="Genoscope - CEA"/>
            <person name="William W."/>
        </authorList>
    </citation>
    <scope>NUCLEOTIDE SEQUENCE</scope>
</reference>
<dbReference type="PaxDb" id="3708-A0A078GHT7"/>
<reference evidence="2" key="2">
    <citation type="submission" date="2014-06" db="EMBL/GenBank/DDBJ databases">
        <authorList>
            <person name="Genoscope - CEA"/>
        </authorList>
    </citation>
    <scope>NUCLEOTIDE SEQUENCE</scope>
</reference>
<protein>
    <submittedName>
        <fullName evidence="1">(rape) hypothetical protein</fullName>
    </submittedName>
    <submittedName>
        <fullName evidence="2">BnaA03g59730D protein</fullName>
    </submittedName>
</protein>
<evidence type="ECO:0000313" key="2">
    <source>
        <dbReference type="EMBL" id="CDY24869.1"/>
    </source>
</evidence>
<name>A0A078GHT7_BRANA</name>
<sequence length="58" mass="6587">MWCITSESTGMDSITGEPTFIICCNYGQIKLPPLRQHQLLWCIRLVLTLYGSKVKPTT</sequence>
<dbReference type="EMBL" id="HG994357">
    <property type="protein sequence ID" value="CAF2133990.1"/>
    <property type="molecule type" value="Genomic_DNA"/>
</dbReference>
<evidence type="ECO:0000313" key="1">
    <source>
        <dbReference type="EMBL" id="CAF2133990.1"/>
    </source>
</evidence>
<evidence type="ECO:0000313" key="3">
    <source>
        <dbReference type="Proteomes" id="UP000028999"/>
    </source>
</evidence>
<gene>
    <name evidence="2" type="primary">BnaA03g59730D</name>
    <name evidence="1" type="ORF">DARMORV10_A03P67380.1</name>
    <name evidence="2" type="ORF">GSBRNA2T00028607001</name>
</gene>
<organism evidence="2 3">
    <name type="scientific">Brassica napus</name>
    <name type="common">Rape</name>
    <dbReference type="NCBI Taxonomy" id="3708"/>
    <lineage>
        <taxon>Eukaryota</taxon>
        <taxon>Viridiplantae</taxon>
        <taxon>Streptophyta</taxon>
        <taxon>Embryophyta</taxon>
        <taxon>Tracheophyta</taxon>
        <taxon>Spermatophyta</taxon>
        <taxon>Magnoliopsida</taxon>
        <taxon>eudicotyledons</taxon>
        <taxon>Gunneridae</taxon>
        <taxon>Pentapetalae</taxon>
        <taxon>rosids</taxon>
        <taxon>malvids</taxon>
        <taxon>Brassicales</taxon>
        <taxon>Brassicaceae</taxon>
        <taxon>Brassiceae</taxon>
        <taxon>Brassica</taxon>
    </lineage>
</organism>
<dbReference type="Gramene" id="CDY24869">
    <property type="protein sequence ID" value="CDY24869"/>
    <property type="gene ID" value="GSBRNA2T00028607001"/>
</dbReference>
<dbReference type="Proteomes" id="UP000028999">
    <property type="component" value="Unassembled WGS sequence"/>
</dbReference>
<dbReference type="Proteomes" id="UP001295469">
    <property type="component" value="Chromosome A03"/>
</dbReference>
<keyword evidence="3" id="KW-1185">Reference proteome</keyword>